<protein>
    <submittedName>
        <fullName evidence="1">Uncharacterized protein</fullName>
    </submittedName>
</protein>
<accession>A0A061EFW2</accession>
<reference evidence="1 2" key="1">
    <citation type="journal article" date="2013" name="Genome Biol.">
        <title>The genome sequence of the most widely cultivated cacao type and its use to identify candidate genes regulating pod color.</title>
        <authorList>
            <person name="Motamayor J.C."/>
            <person name="Mockaitis K."/>
            <person name="Schmutz J."/>
            <person name="Haiminen N."/>
            <person name="Iii D.L."/>
            <person name="Cornejo O."/>
            <person name="Findley S.D."/>
            <person name="Zheng P."/>
            <person name="Utro F."/>
            <person name="Royaert S."/>
            <person name="Saski C."/>
            <person name="Jenkins J."/>
            <person name="Podicheti R."/>
            <person name="Zhao M."/>
            <person name="Scheffler B.E."/>
            <person name="Stack J.C."/>
            <person name="Feltus F.A."/>
            <person name="Mustiga G.M."/>
            <person name="Amores F."/>
            <person name="Phillips W."/>
            <person name="Marelli J.P."/>
            <person name="May G.D."/>
            <person name="Shapiro H."/>
            <person name="Ma J."/>
            <person name="Bustamante C.D."/>
            <person name="Schnell R.J."/>
            <person name="Main D."/>
            <person name="Gilbert D."/>
            <person name="Parida L."/>
            <person name="Kuhn D.N."/>
        </authorList>
    </citation>
    <scope>NUCLEOTIDE SEQUENCE [LARGE SCALE GENOMIC DNA]</scope>
    <source>
        <strain evidence="2">cv. Matina 1-6</strain>
    </source>
</reference>
<proteinExistence type="predicted"/>
<gene>
    <name evidence="1" type="ORF">TCM_018028</name>
</gene>
<dbReference type="InParanoid" id="A0A061EFW2"/>
<dbReference type="AlphaFoldDB" id="A0A061EFW2"/>
<evidence type="ECO:0000313" key="2">
    <source>
        <dbReference type="Proteomes" id="UP000026915"/>
    </source>
</evidence>
<name>A0A061EFW2_THECC</name>
<evidence type="ECO:0000313" key="1">
    <source>
        <dbReference type="EMBL" id="EOY03257.1"/>
    </source>
</evidence>
<dbReference type="EMBL" id="CM001882">
    <property type="protein sequence ID" value="EOY03257.1"/>
    <property type="molecule type" value="Genomic_DNA"/>
</dbReference>
<dbReference type="HOGENOM" id="CLU_2745167_0_0_1"/>
<dbReference type="Proteomes" id="UP000026915">
    <property type="component" value="Chromosome 4"/>
</dbReference>
<keyword evidence="2" id="KW-1185">Reference proteome</keyword>
<dbReference type="Gramene" id="EOY03257">
    <property type="protein sequence ID" value="EOY03257"/>
    <property type="gene ID" value="TCM_018028"/>
</dbReference>
<organism evidence="1 2">
    <name type="scientific">Theobroma cacao</name>
    <name type="common">Cacao</name>
    <name type="synonym">Cocoa</name>
    <dbReference type="NCBI Taxonomy" id="3641"/>
    <lineage>
        <taxon>Eukaryota</taxon>
        <taxon>Viridiplantae</taxon>
        <taxon>Streptophyta</taxon>
        <taxon>Embryophyta</taxon>
        <taxon>Tracheophyta</taxon>
        <taxon>Spermatophyta</taxon>
        <taxon>Magnoliopsida</taxon>
        <taxon>eudicotyledons</taxon>
        <taxon>Gunneridae</taxon>
        <taxon>Pentapetalae</taxon>
        <taxon>rosids</taxon>
        <taxon>malvids</taxon>
        <taxon>Malvales</taxon>
        <taxon>Malvaceae</taxon>
        <taxon>Byttnerioideae</taxon>
        <taxon>Theobroma</taxon>
    </lineage>
</organism>
<sequence length="71" mass="7575">MNLMEISNKPCSGLSENFSKVSDAGSNLGGVVTILAMCGLEVVGVRMSPAANWDWLRLDSNHATASFMLND</sequence>